<dbReference type="PANTHER" id="PTHR10903:SF188">
    <property type="entry name" value="GTPASE IMAP FAMILY MEMBER 2-LIKE-RELATED"/>
    <property type="match status" value="1"/>
</dbReference>
<dbReference type="InterPro" id="IPR027417">
    <property type="entry name" value="P-loop_NTPase"/>
</dbReference>
<sequence length="161" mass="18201">MDSDLNENQLAMIKEQLASRCSAGLSAVLLTVPILKPVQNEEEILGNIEVFFGPEVQKYIMILFTHGDELEDLDQAIDEHLKHTDHTDLQRLVTECGGKFHCFNNKKKVEGQVEKLLQKTEGMKKENRGNFLMEQMQRHDSMDVLNLSFSGKSLQIDPGSG</sequence>
<dbReference type="InterPro" id="IPR045058">
    <property type="entry name" value="GIMA/IAN/Toc"/>
</dbReference>
<keyword evidence="2" id="KW-0547">Nucleotide-binding</keyword>
<reference evidence="5 6" key="1">
    <citation type="submission" date="2018-03" db="EMBL/GenBank/DDBJ databases">
        <title>Draft genome sequence of Rohu Carp (Labeo rohita).</title>
        <authorList>
            <person name="Das P."/>
            <person name="Kushwaha B."/>
            <person name="Joshi C.G."/>
            <person name="Kumar D."/>
            <person name="Nagpure N.S."/>
            <person name="Sahoo L."/>
            <person name="Das S.P."/>
            <person name="Bit A."/>
            <person name="Patnaik S."/>
            <person name="Meher P.K."/>
            <person name="Jayasankar P."/>
            <person name="Koringa P.G."/>
            <person name="Patel N.V."/>
            <person name="Hinsu A.T."/>
            <person name="Kumar R."/>
            <person name="Pandey M."/>
            <person name="Agarwal S."/>
            <person name="Srivastava S."/>
            <person name="Singh M."/>
            <person name="Iquebal M.A."/>
            <person name="Jaiswal S."/>
            <person name="Angadi U.B."/>
            <person name="Kumar N."/>
            <person name="Raza M."/>
            <person name="Shah T.M."/>
            <person name="Rai A."/>
            <person name="Jena J.K."/>
        </authorList>
    </citation>
    <scope>NUCLEOTIDE SEQUENCE [LARGE SCALE GENOMIC DNA]</scope>
    <source>
        <strain evidence="5">DASCIFA01</strain>
        <tissue evidence="5">Testis</tissue>
    </source>
</reference>
<dbReference type="PANTHER" id="PTHR10903">
    <property type="entry name" value="GTPASE, IMAP FAMILY MEMBER-RELATED"/>
    <property type="match status" value="1"/>
</dbReference>
<evidence type="ECO:0000256" key="1">
    <source>
        <dbReference type="ARBA" id="ARBA00008535"/>
    </source>
</evidence>
<dbReference type="InterPro" id="IPR006703">
    <property type="entry name" value="G_AIG1"/>
</dbReference>
<gene>
    <name evidence="5" type="ORF">ROHU_008534</name>
</gene>
<comment type="similarity">
    <text evidence="1">Belongs to the TRAFAC class TrmE-Era-EngA-EngB-Septin-like GTPase superfamily. AIG1/Toc34/Toc159-like paraseptin GTPase family. IAN subfamily.</text>
</comment>
<dbReference type="EMBL" id="QBIY01012815">
    <property type="protein sequence ID" value="RXN15973.1"/>
    <property type="molecule type" value="Genomic_DNA"/>
</dbReference>
<evidence type="ECO:0000259" key="4">
    <source>
        <dbReference type="Pfam" id="PF04548"/>
    </source>
</evidence>
<feature type="domain" description="AIG1-type G" evidence="4">
    <location>
        <begin position="19"/>
        <end position="139"/>
    </location>
</feature>
<accession>A0A498M7Y3</accession>
<evidence type="ECO:0000313" key="6">
    <source>
        <dbReference type="Proteomes" id="UP000290572"/>
    </source>
</evidence>
<evidence type="ECO:0000313" key="5">
    <source>
        <dbReference type="EMBL" id="RXN15973.1"/>
    </source>
</evidence>
<dbReference type="Gene3D" id="3.40.50.300">
    <property type="entry name" value="P-loop containing nucleotide triphosphate hydrolases"/>
    <property type="match status" value="1"/>
</dbReference>
<dbReference type="STRING" id="84645.A0A498M7Y3"/>
<dbReference type="AlphaFoldDB" id="A0A498M7Y3"/>
<name>A0A498M7Y3_LABRO</name>
<dbReference type="Proteomes" id="UP000290572">
    <property type="component" value="Unassembled WGS sequence"/>
</dbReference>
<proteinExistence type="inferred from homology"/>
<evidence type="ECO:0000256" key="3">
    <source>
        <dbReference type="ARBA" id="ARBA00023134"/>
    </source>
</evidence>
<keyword evidence="6" id="KW-1185">Reference proteome</keyword>
<comment type="caution">
    <text evidence="5">The sequence shown here is derived from an EMBL/GenBank/DDBJ whole genome shotgun (WGS) entry which is preliminary data.</text>
</comment>
<organism evidence="5 6">
    <name type="scientific">Labeo rohita</name>
    <name type="common">Indian major carp</name>
    <name type="synonym">Cyprinus rohita</name>
    <dbReference type="NCBI Taxonomy" id="84645"/>
    <lineage>
        <taxon>Eukaryota</taxon>
        <taxon>Metazoa</taxon>
        <taxon>Chordata</taxon>
        <taxon>Craniata</taxon>
        <taxon>Vertebrata</taxon>
        <taxon>Euteleostomi</taxon>
        <taxon>Actinopterygii</taxon>
        <taxon>Neopterygii</taxon>
        <taxon>Teleostei</taxon>
        <taxon>Ostariophysi</taxon>
        <taxon>Cypriniformes</taxon>
        <taxon>Cyprinidae</taxon>
        <taxon>Labeoninae</taxon>
        <taxon>Labeonini</taxon>
        <taxon>Labeo</taxon>
    </lineage>
</organism>
<keyword evidence="3" id="KW-0342">GTP-binding</keyword>
<dbReference type="Pfam" id="PF04548">
    <property type="entry name" value="AIG1"/>
    <property type="match status" value="1"/>
</dbReference>
<protein>
    <submittedName>
        <fullName evidence="5">GTPase IMAP family member 8-like protein</fullName>
    </submittedName>
</protein>
<dbReference type="GO" id="GO:0005525">
    <property type="term" value="F:GTP binding"/>
    <property type="evidence" value="ECO:0007669"/>
    <property type="project" value="UniProtKB-KW"/>
</dbReference>
<evidence type="ECO:0000256" key="2">
    <source>
        <dbReference type="ARBA" id="ARBA00022741"/>
    </source>
</evidence>